<comment type="caution">
    <text evidence="3">The sequence shown here is derived from an EMBL/GenBank/DDBJ whole genome shotgun (WGS) entry which is preliminary data.</text>
</comment>
<dbReference type="SUPFAM" id="SSF51338">
    <property type="entry name" value="Composite domain of metallo-dependent hydrolases"/>
    <property type="match status" value="1"/>
</dbReference>
<dbReference type="InterPro" id="IPR006680">
    <property type="entry name" value="Amidohydro-rel"/>
</dbReference>
<evidence type="ECO:0000313" key="3">
    <source>
        <dbReference type="EMBL" id="TDQ33051.1"/>
    </source>
</evidence>
<dbReference type="GO" id="GO:0016810">
    <property type="term" value="F:hydrolase activity, acting on carbon-nitrogen (but not peptide) bonds"/>
    <property type="evidence" value="ECO:0007669"/>
    <property type="project" value="InterPro"/>
</dbReference>
<proteinExistence type="predicted"/>
<dbReference type="InterPro" id="IPR032466">
    <property type="entry name" value="Metal_Hydrolase"/>
</dbReference>
<gene>
    <name evidence="3" type="ORF">CLV82_0889</name>
</gene>
<evidence type="ECO:0000256" key="1">
    <source>
        <dbReference type="SAM" id="SignalP"/>
    </source>
</evidence>
<dbReference type="Pfam" id="PF01979">
    <property type="entry name" value="Amidohydro_1"/>
    <property type="match status" value="1"/>
</dbReference>
<feature type="signal peptide" evidence="1">
    <location>
        <begin position="1"/>
        <end position="27"/>
    </location>
</feature>
<dbReference type="SUPFAM" id="SSF51556">
    <property type="entry name" value="Metallo-dependent hydrolases"/>
    <property type="match status" value="1"/>
</dbReference>
<dbReference type="InterPro" id="IPR051781">
    <property type="entry name" value="Metallo-dep_Hydrolase"/>
</dbReference>
<dbReference type="EMBL" id="SNYI01000001">
    <property type="protein sequence ID" value="TDQ33051.1"/>
    <property type="molecule type" value="Genomic_DNA"/>
</dbReference>
<dbReference type="InterPro" id="IPR011059">
    <property type="entry name" value="Metal-dep_hydrolase_composite"/>
</dbReference>
<evidence type="ECO:0000259" key="2">
    <source>
        <dbReference type="Pfam" id="PF01979"/>
    </source>
</evidence>
<sequence>MGNISNHKTRFRHRLQLLFLLYLPVFAISQAVPDTTRYTQIFDGIPWGEWKTWEISEDTVGYWADFKGSFERTEKLVLNKNGLPAYMDIRGKLRENFHYLERYEMQGDSSAFIITLQERKHLPVITPSFYAAIYPAHDMGVLARALLKQHDSVIPLLPAGKVRIERVAQHQLTKSSEKITATLYAIHGHDLVPRYVWLDENRKTFADHWSILKGWESSFPELKQILRDTETAYKISVAQKITRVPERQLLISNARIFNPKTGEIMPSSSILIRDSTIVAVGPDQQFTGLKSTQRIDAEGRMAIPGLWEMHGHLFYPFDPQIMFRNGNSAPLYLASGITSVRDMGSNMTEIFVNKKYFDNNEFIGPRVLPSLYIDNLNVTGKGTIGVRVSTPAEASQIIREYAEKGIRHVKIYGSMTPDLVKAVVEAGREYDMYINGHLPRTMTMNEAIHAGYREIQHIWWLAWSLMYPRSEEVPDYETDEVWFQVFTEVLKDKEKLEQLVATLKEKDIAVDPSITYFLLETGLPYFLSEVIDRYPVHIARTYHHSLPPDMLFFYEPQNPLARIAKEKAIQSLKELIVYLHQQGVQLVAGSDAWGGDALIGELSVYVDAGIPPRDVLKIATIDAATVMGMGHKLGSIEKGKLADLFLVDGDPTKNFRDIRRVKMVVKNGLIYNPDDIYGTLGMKTRDTGEIPLLRQK</sequence>
<organism evidence="3 4">
    <name type="scientific">Zeaxanthinibacter enoshimensis</name>
    <dbReference type="NCBI Taxonomy" id="392009"/>
    <lineage>
        <taxon>Bacteria</taxon>
        <taxon>Pseudomonadati</taxon>
        <taxon>Bacteroidota</taxon>
        <taxon>Flavobacteriia</taxon>
        <taxon>Flavobacteriales</taxon>
        <taxon>Flavobacteriaceae</taxon>
        <taxon>Zeaxanthinibacter</taxon>
    </lineage>
</organism>
<reference evidence="3 4" key="1">
    <citation type="submission" date="2019-03" db="EMBL/GenBank/DDBJ databases">
        <title>Genomic Encyclopedia of Archaeal and Bacterial Type Strains, Phase II (KMG-II): from individual species to whole genera.</title>
        <authorList>
            <person name="Goeker M."/>
        </authorList>
    </citation>
    <scope>NUCLEOTIDE SEQUENCE [LARGE SCALE GENOMIC DNA]</scope>
    <source>
        <strain evidence="3 4">DSM 18435</strain>
    </source>
</reference>
<keyword evidence="3" id="KW-0378">Hydrolase</keyword>
<keyword evidence="1" id="KW-0732">Signal</keyword>
<protein>
    <submittedName>
        <fullName evidence="3">Imidazolonepropionase-like amidohydrolase</fullName>
    </submittedName>
</protein>
<dbReference type="AlphaFoldDB" id="A0A4V3D459"/>
<feature type="domain" description="Amidohydrolase-related" evidence="2">
    <location>
        <begin position="578"/>
        <end position="668"/>
    </location>
</feature>
<dbReference type="Proteomes" id="UP000295468">
    <property type="component" value="Unassembled WGS sequence"/>
</dbReference>
<dbReference type="OrthoDB" id="9797498at2"/>
<dbReference type="PANTHER" id="PTHR43135">
    <property type="entry name" value="ALPHA-D-RIBOSE 1-METHYLPHOSPHONATE 5-TRIPHOSPHATE DIPHOSPHATASE"/>
    <property type="match status" value="1"/>
</dbReference>
<dbReference type="Gene3D" id="3.20.20.140">
    <property type="entry name" value="Metal-dependent hydrolases"/>
    <property type="match status" value="2"/>
</dbReference>
<accession>A0A4V3D459</accession>
<dbReference type="PANTHER" id="PTHR43135:SF3">
    <property type="entry name" value="ALPHA-D-RIBOSE 1-METHYLPHOSPHONATE 5-TRIPHOSPHATE DIPHOSPHATASE"/>
    <property type="match status" value="1"/>
</dbReference>
<keyword evidence="4" id="KW-1185">Reference proteome</keyword>
<evidence type="ECO:0000313" key="4">
    <source>
        <dbReference type="Proteomes" id="UP000295468"/>
    </source>
</evidence>
<dbReference type="Gene3D" id="2.30.40.10">
    <property type="entry name" value="Urease, subunit C, domain 1"/>
    <property type="match status" value="2"/>
</dbReference>
<feature type="chain" id="PRO_5020732473" evidence="1">
    <location>
        <begin position="28"/>
        <end position="696"/>
    </location>
</feature>
<name>A0A4V3D459_9FLAO</name>